<keyword evidence="3" id="KW-0444">Lipid biosynthesis</keyword>
<evidence type="ECO:0000256" key="9">
    <source>
        <dbReference type="ARBA" id="ARBA00023098"/>
    </source>
</evidence>
<dbReference type="Pfam" id="PF02606">
    <property type="entry name" value="LpxK"/>
    <property type="match status" value="1"/>
</dbReference>
<evidence type="ECO:0000256" key="2">
    <source>
        <dbReference type="ARBA" id="ARBA00012071"/>
    </source>
</evidence>
<accession>A0ABP0U2A2</accession>
<dbReference type="NCBIfam" id="TIGR00682">
    <property type="entry name" value="lpxK"/>
    <property type="match status" value="1"/>
</dbReference>
<keyword evidence="6" id="KW-0547">Nucleotide-binding</keyword>
<keyword evidence="9" id="KW-0443">Lipid metabolism</keyword>
<dbReference type="EC" id="2.7.1.130" evidence="2"/>
<keyword evidence="4" id="KW-0441">Lipid A biosynthesis</keyword>
<dbReference type="EMBL" id="OZ019910">
    <property type="protein sequence ID" value="CAK9211290.1"/>
    <property type="molecule type" value="Genomic_DNA"/>
</dbReference>
<reference evidence="10" key="1">
    <citation type="submission" date="2024-02" db="EMBL/GenBank/DDBJ databases">
        <authorList>
            <consortium name="ELIXIR-Norway"/>
            <consortium name="Elixir Norway"/>
        </authorList>
    </citation>
    <scope>NUCLEOTIDE SEQUENCE</scope>
</reference>
<evidence type="ECO:0000256" key="8">
    <source>
        <dbReference type="ARBA" id="ARBA00022840"/>
    </source>
</evidence>
<evidence type="ECO:0000256" key="4">
    <source>
        <dbReference type="ARBA" id="ARBA00022556"/>
    </source>
</evidence>
<gene>
    <name evidence="10" type="ORF">CSSPTR1EN2_LOCUS10585</name>
</gene>
<evidence type="ECO:0000256" key="1">
    <source>
        <dbReference type="ARBA" id="ARBA00004870"/>
    </source>
</evidence>
<dbReference type="HAMAP" id="MF_00409">
    <property type="entry name" value="LpxK"/>
    <property type="match status" value="1"/>
</dbReference>
<keyword evidence="5" id="KW-0808">Transferase</keyword>
<sequence length="444" mass="49408">MASWKERVRKAVVRIATTTRRDEEEEEDVTRIIGGGLPLLERSLLPILTLASAVHTCGIFIRRLLYQFHVLHRTRLPIPVMSVGNMTWGGTGKTPMVEYLAHRFLSAGLCPLILTRGYGGGDEVRLLQKHLQGTSAKFGVGPNRALLALSILHQQAVQNGSTFGADWSKQNKAKEAGEDVGIVILDDGMQHLSMARDIDIVMVNVVSGLGNGRIVPRGPLREPLQGFKRAQVVVLHHADLVTEQQLRSLRGMLDHVLGSGTIVIGSRMRPHNFYKVDGNSNLKISLEAMRDAVVLCVSGIGCPESLALILQQGGALHVERLDFSDHHWFDAEDLEEIRTRLWQLHRRFKEHNVLLVMTEKDYMRDSATMAQLSDVGALVLQSSLEIISGYGDEYAFDELLMSVAAKHVSVVTKTHEPVHICSDLKAIFLQFISKCFRRLQIQVS</sequence>
<keyword evidence="7" id="KW-0418">Kinase</keyword>
<proteinExistence type="inferred from homology"/>
<keyword evidence="11" id="KW-1185">Reference proteome</keyword>
<evidence type="ECO:0000256" key="7">
    <source>
        <dbReference type="ARBA" id="ARBA00022777"/>
    </source>
</evidence>
<keyword evidence="8" id="KW-0067">ATP-binding</keyword>
<evidence type="ECO:0000256" key="5">
    <source>
        <dbReference type="ARBA" id="ARBA00022679"/>
    </source>
</evidence>
<organism evidence="10 11">
    <name type="scientific">Sphagnum troendelagicum</name>
    <dbReference type="NCBI Taxonomy" id="128251"/>
    <lineage>
        <taxon>Eukaryota</taxon>
        <taxon>Viridiplantae</taxon>
        <taxon>Streptophyta</taxon>
        <taxon>Embryophyta</taxon>
        <taxon>Bryophyta</taxon>
        <taxon>Sphagnophytina</taxon>
        <taxon>Sphagnopsida</taxon>
        <taxon>Sphagnales</taxon>
        <taxon>Sphagnaceae</taxon>
        <taxon>Sphagnum</taxon>
    </lineage>
</organism>
<evidence type="ECO:0000256" key="6">
    <source>
        <dbReference type="ARBA" id="ARBA00022741"/>
    </source>
</evidence>
<name>A0ABP0U2A2_9BRYO</name>
<evidence type="ECO:0000313" key="11">
    <source>
        <dbReference type="Proteomes" id="UP001497512"/>
    </source>
</evidence>
<evidence type="ECO:0000256" key="3">
    <source>
        <dbReference type="ARBA" id="ARBA00022516"/>
    </source>
</evidence>
<dbReference type="Proteomes" id="UP001497512">
    <property type="component" value="Chromosome 18"/>
</dbReference>
<dbReference type="PANTHER" id="PTHR42724">
    <property type="entry name" value="TETRAACYLDISACCHARIDE 4'-KINASE"/>
    <property type="match status" value="1"/>
</dbReference>
<dbReference type="PANTHER" id="PTHR42724:SF1">
    <property type="entry name" value="TETRAACYLDISACCHARIDE 4'-KINASE, MITOCHONDRIAL-RELATED"/>
    <property type="match status" value="1"/>
</dbReference>
<protein>
    <recommendedName>
        <fullName evidence="2">tetraacyldisaccharide 4'-kinase</fullName>
        <ecNumber evidence="2">2.7.1.130</ecNumber>
    </recommendedName>
</protein>
<evidence type="ECO:0000313" key="10">
    <source>
        <dbReference type="EMBL" id="CAK9211290.1"/>
    </source>
</evidence>
<comment type="pathway">
    <text evidence="1">Glycolipid biosynthesis; lipid IV(A) biosynthesis; lipid IV(A) from (3R)-3-hydroxytetradecanoyl-[acyl-carrier-protein] and UDP-N-acetyl-alpha-D-glucosamine: step 6/6.</text>
</comment>
<dbReference type="InterPro" id="IPR003758">
    <property type="entry name" value="LpxK"/>
</dbReference>